<comment type="caution">
    <text evidence="1">The sequence shown here is derived from an EMBL/GenBank/DDBJ whole genome shotgun (WGS) entry which is preliminary data.</text>
</comment>
<evidence type="ECO:0000313" key="1">
    <source>
        <dbReference type="EMBL" id="KAJ1671491.1"/>
    </source>
</evidence>
<dbReference type="EMBL" id="JAMZIH010008730">
    <property type="protein sequence ID" value="KAJ1671491.1"/>
    <property type="molecule type" value="Genomic_DNA"/>
</dbReference>
<name>A0ACC1H8L5_9FUNG</name>
<organism evidence="1 2">
    <name type="scientific">Spiromyces aspiralis</name>
    <dbReference type="NCBI Taxonomy" id="68401"/>
    <lineage>
        <taxon>Eukaryota</taxon>
        <taxon>Fungi</taxon>
        <taxon>Fungi incertae sedis</taxon>
        <taxon>Zoopagomycota</taxon>
        <taxon>Kickxellomycotina</taxon>
        <taxon>Kickxellomycetes</taxon>
        <taxon>Kickxellales</taxon>
        <taxon>Kickxellaceae</taxon>
        <taxon>Spiromyces</taxon>
    </lineage>
</organism>
<dbReference type="Proteomes" id="UP001145114">
    <property type="component" value="Unassembled WGS sequence"/>
</dbReference>
<reference evidence="1" key="1">
    <citation type="submission" date="2022-06" db="EMBL/GenBank/DDBJ databases">
        <title>Phylogenomic reconstructions and comparative analyses of Kickxellomycotina fungi.</title>
        <authorList>
            <person name="Reynolds N.K."/>
            <person name="Stajich J.E."/>
            <person name="Barry K."/>
            <person name="Grigoriev I.V."/>
            <person name="Crous P."/>
            <person name="Smith M.E."/>
        </authorList>
    </citation>
    <scope>NUCLEOTIDE SEQUENCE</scope>
    <source>
        <strain evidence="1">RSA 2271</strain>
    </source>
</reference>
<accession>A0ACC1H8L5</accession>
<keyword evidence="2" id="KW-1185">Reference proteome</keyword>
<protein>
    <submittedName>
        <fullName evidence="1">Coatomer subunit beta</fullName>
    </submittedName>
</protein>
<gene>
    <name evidence="1" type="primary">SEC26_3</name>
    <name evidence="1" type="ORF">EV182_007601</name>
</gene>
<feature type="non-terminal residue" evidence="1">
    <location>
        <position position="254"/>
    </location>
</feature>
<proteinExistence type="predicted"/>
<evidence type="ECO:0000313" key="2">
    <source>
        <dbReference type="Proteomes" id="UP001145114"/>
    </source>
</evidence>
<sequence length="254" mass="28431">RLNELTDQIRSLVESHNATNDHMEARLDAIDERNRALDERIRGLESHLRAFPTGMTTPSRALTEIILRQALIEKTKPAAIINKVDRVPLELQLPKEEPYDKSDDNIKLTASDAVVRLDQSEPPDTALSPGPANELATFDVVVCVDQFSRLLSSPDIEVRQKCIYIATNLVSHHNIHDVVSLLKKELIKAYNSHYDKVSSYRPLPIQPIQLCTVHFSVIAVDIVQVFLRSIDELNTSSMAGAIKIACEIAEKPPD</sequence>
<feature type="non-terminal residue" evidence="1">
    <location>
        <position position="1"/>
    </location>
</feature>